<dbReference type="PROSITE" id="PS51257">
    <property type="entry name" value="PROKAR_LIPOPROTEIN"/>
    <property type="match status" value="1"/>
</dbReference>
<evidence type="ECO:0000313" key="1">
    <source>
        <dbReference type="EMBL" id="SBS67409.1"/>
    </source>
</evidence>
<protein>
    <recommendedName>
        <fullName evidence="3">Lipoprotein</fullName>
    </recommendedName>
</protein>
<accession>A0A1C3J168</accession>
<dbReference type="EMBL" id="FLQP01000061">
    <property type="protein sequence ID" value="SBS67409.1"/>
    <property type="molecule type" value="Genomic_DNA"/>
</dbReference>
<dbReference type="Proteomes" id="UP000092876">
    <property type="component" value="Unassembled WGS sequence"/>
</dbReference>
<dbReference type="RefSeq" id="WP_065680032.1">
    <property type="nucleotide sequence ID" value="NZ_AP025461.1"/>
</dbReference>
<evidence type="ECO:0000313" key="2">
    <source>
        <dbReference type="Proteomes" id="UP000092876"/>
    </source>
</evidence>
<name>A0A1C3J168_9VIBR</name>
<gene>
    <name evidence="1" type="ORF">VAT7223_03697</name>
</gene>
<evidence type="ECO:0008006" key="3">
    <source>
        <dbReference type="Google" id="ProtNLM"/>
    </source>
</evidence>
<reference evidence="2" key="1">
    <citation type="submission" date="2016-06" db="EMBL/GenBank/DDBJ databases">
        <authorList>
            <person name="Rodrigo-Torres Lidia"/>
            <person name="Arahal R.David."/>
        </authorList>
    </citation>
    <scope>NUCLEOTIDE SEQUENCE [LARGE SCALE GENOMIC DNA]</scope>
    <source>
        <strain evidence="2">CECT 7223</strain>
    </source>
</reference>
<proteinExistence type="predicted"/>
<organism evidence="1 2">
    <name type="scientific">Vibrio atlanticus</name>
    <dbReference type="NCBI Taxonomy" id="693153"/>
    <lineage>
        <taxon>Bacteria</taxon>
        <taxon>Pseudomonadati</taxon>
        <taxon>Pseudomonadota</taxon>
        <taxon>Gammaproteobacteria</taxon>
        <taxon>Vibrionales</taxon>
        <taxon>Vibrionaceae</taxon>
        <taxon>Vibrio</taxon>
    </lineage>
</organism>
<dbReference type="AlphaFoldDB" id="A0A1C3J168"/>
<sequence length="106" mass="11904">MRIYIPIAMIFISACTSQIVSTDEHIESYIGSNIADAQTLYLTPHSQAVTFWESRTFAWVETQTSLENGEIQHSFKNPYRDCTINWIVDQSGVIIAGSHSGEMCSL</sequence>
<dbReference type="GeneID" id="94235463"/>